<reference evidence="2 3" key="1">
    <citation type="submission" date="2016-01" db="EMBL/GenBank/DDBJ databases">
        <title>The draft genome sequence of Aquimarina sp. RZW4-3-2.</title>
        <authorList>
            <person name="Wang Y."/>
        </authorList>
    </citation>
    <scope>NUCLEOTIDE SEQUENCE [LARGE SCALE GENOMIC DNA]</scope>
    <source>
        <strain evidence="2 3">RZW4-3-2</strain>
    </source>
</reference>
<accession>A0A163D554</accession>
<evidence type="ECO:0000256" key="1">
    <source>
        <dbReference type="SAM" id="SignalP"/>
    </source>
</evidence>
<dbReference type="STRING" id="1642818.AWE51_16805"/>
<dbReference type="Proteomes" id="UP000076715">
    <property type="component" value="Unassembled WGS sequence"/>
</dbReference>
<dbReference type="NCBIfam" id="NF041384">
    <property type="entry name" value="YHS_seleno_dom"/>
    <property type="match status" value="1"/>
</dbReference>
<sequence length="149" mass="16600">MRNLVLALTVLISTTSFAQSINTKSVALEGYDLVGYFTKNQAIQGSDKLSVEVDGIHYYFSSVENQKLFKENPTKYMPECGGFCATAVATSNAKFPVDPETFKVTDGKLYLFYNGPYKGANFNGKDPWVKDEKALIKKANDNWKTLKNS</sequence>
<keyword evidence="1" id="KW-0732">Signal</keyword>
<dbReference type="RefSeq" id="WP_066308425.1">
    <property type="nucleotide sequence ID" value="NZ_LQRT01000001.1"/>
</dbReference>
<protein>
    <recommendedName>
        <fullName evidence="4">YHS domain protein</fullName>
    </recommendedName>
</protein>
<evidence type="ECO:0000313" key="2">
    <source>
        <dbReference type="EMBL" id="KZS43003.1"/>
    </source>
</evidence>
<feature type="signal peptide" evidence="1">
    <location>
        <begin position="1"/>
        <end position="18"/>
    </location>
</feature>
<gene>
    <name evidence="2" type="ORF">AWE51_16805</name>
</gene>
<keyword evidence="3" id="KW-1185">Reference proteome</keyword>
<evidence type="ECO:0000313" key="3">
    <source>
        <dbReference type="Proteomes" id="UP000076715"/>
    </source>
</evidence>
<comment type="caution">
    <text evidence="2">The sequence shown here is derived from an EMBL/GenBank/DDBJ whole genome shotgun (WGS) entry which is preliminary data.</text>
</comment>
<feature type="chain" id="PRO_5007842202" description="YHS domain protein" evidence="1">
    <location>
        <begin position="19"/>
        <end position="149"/>
    </location>
</feature>
<dbReference type="AlphaFoldDB" id="A0A163D554"/>
<dbReference type="EMBL" id="LQRT01000001">
    <property type="protein sequence ID" value="KZS43003.1"/>
    <property type="molecule type" value="Genomic_DNA"/>
</dbReference>
<proteinExistence type="predicted"/>
<organism evidence="2 3">
    <name type="scientific">Aquimarina aggregata</name>
    <dbReference type="NCBI Taxonomy" id="1642818"/>
    <lineage>
        <taxon>Bacteria</taxon>
        <taxon>Pseudomonadati</taxon>
        <taxon>Bacteroidota</taxon>
        <taxon>Flavobacteriia</taxon>
        <taxon>Flavobacteriales</taxon>
        <taxon>Flavobacteriaceae</taxon>
        <taxon>Aquimarina</taxon>
    </lineage>
</organism>
<evidence type="ECO:0008006" key="4">
    <source>
        <dbReference type="Google" id="ProtNLM"/>
    </source>
</evidence>
<dbReference type="OrthoDB" id="344729at2"/>
<name>A0A163D554_9FLAO</name>